<evidence type="ECO:0000256" key="4">
    <source>
        <dbReference type="ARBA" id="ARBA00022912"/>
    </source>
</evidence>
<keyword evidence="3" id="KW-0378">Hydrolase</keyword>
<protein>
    <submittedName>
        <fullName evidence="7">Phosphatidylinositol 3,4,5-trisphosphate 3-phosphatase and dual-specificity protein phosphatase PTEN-like</fullName>
    </submittedName>
</protein>
<evidence type="ECO:0000313" key="8">
    <source>
        <dbReference type="Proteomes" id="UP000053815"/>
    </source>
</evidence>
<evidence type="ECO:0000256" key="3">
    <source>
        <dbReference type="ARBA" id="ARBA00022801"/>
    </source>
</evidence>
<dbReference type="InterPro" id="IPR045101">
    <property type="entry name" value="PTP_PTEN"/>
</dbReference>
<dbReference type="InterPro" id="IPR003595">
    <property type="entry name" value="Tyr_Pase_cat"/>
</dbReference>
<name>A0A0C9LTU9_9FUNG</name>
<evidence type="ECO:0000259" key="5">
    <source>
        <dbReference type="PROSITE" id="PS50056"/>
    </source>
</evidence>
<evidence type="ECO:0000313" key="7">
    <source>
        <dbReference type="EMBL" id="GAN04065.1"/>
    </source>
</evidence>
<dbReference type="OrthoDB" id="5632at2759"/>
<dbReference type="InterPro" id="IPR029021">
    <property type="entry name" value="Prot-tyrosine_phosphatase-like"/>
</dbReference>
<dbReference type="SMART" id="SM00404">
    <property type="entry name" value="PTPc_motif"/>
    <property type="match status" value="1"/>
</dbReference>
<dbReference type="EMBL" id="DF836343">
    <property type="protein sequence ID" value="GAN04065.1"/>
    <property type="molecule type" value="Genomic_DNA"/>
</dbReference>
<dbReference type="InterPro" id="IPR029023">
    <property type="entry name" value="Tensin_phosphatase"/>
</dbReference>
<dbReference type="InterPro" id="IPR051281">
    <property type="entry name" value="Dual-spec_lipid-protein_phosph"/>
</dbReference>
<dbReference type="SUPFAM" id="SSF52799">
    <property type="entry name" value="(Phosphotyrosine protein) phosphatases II"/>
    <property type="match status" value="1"/>
</dbReference>
<sequence length="256" mass="29746">MNVIRSLVSENRNRYIEKDVNLDLTYITSRIIAMSYPSEGIEGLYRNPFNQVKKFLDSKHAGHYKVYNLRKEKQYDLSRFENAANFPFLDHQAPSFDTLVDFCMDASAWLDNDKENVVVIHCKAGKGRTGTVVAALLLDMGQAKDAQEAIDLYGKYRTKNQKGITIPSQIRYVYYYDFMRKNKQLYYENKNISIKITQMVIHDLPESLKHNKAFDLRVFDTENATLYQTASSQVMLHRSHSGHDSDSSHKYQFIDI</sequence>
<feature type="domain" description="Tyrosine specific protein phosphatases" evidence="5">
    <location>
        <begin position="94"/>
        <end position="171"/>
    </location>
</feature>
<dbReference type="InterPro" id="IPR016130">
    <property type="entry name" value="Tyr_Pase_AS"/>
</dbReference>
<dbReference type="PANTHER" id="PTHR12305">
    <property type="entry name" value="PHOSPHATASE WITH HOMOLOGY TO TENSIN"/>
    <property type="match status" value="1"/>
</dbReference>
<dbReference type="GO" id="GO:0005829">
    <property type="term" value="C:cytosol"/>
    <property type="evidence" value="ECO:0007669"/>
    <property type="project" value="TreeGrafter"/>
</dbReference>
<evidence type="ECO:0000259" key="6">
    <source>
        <dbReference type="PROSITE" id="PS51181"/>
    </source>
</evidence>
<proteinExistence type="inferred from homology"/>
<dbReference type="InterPro" id="IPR000387">
    <property type="entry name" value="Tyr_Pase_dom"/>
</dbReference>
<evidence type="ECO:0000256" key="1">
    <source>
        <dbReference type="ARBA" id="ARBA00004487"/>
    </source>
</evidence>
<keyword evidence="8" id="KW-1185">Reference proteome</keyword>
<dbReference type="STRING" id="91626.A0A0C9LTU9"/>
<dbReference type="PROSITE" id="PS00383">
    <property type="entry name" value="TYR_PHOSPHATASE_1"/>
    <property type="match status" value="1"/>
</dbReference>
<dbReference type="Pfam" id="PF22785">
    <property type="entry name" value="Tc-R-P"/>
    <property type="match status" value="1"/>
</dbReference>
<evidence type="ECO:0000256" key="2">
    <source>
        <dbReference type="ARBA" id="ARBA00007881"/>
    </source>
</evidence>
<dbReference type="PROSITE" id="PS50056">
    <property type="entry name" value="TYR_PHOSPHATASE_2"/>
    <property type="match status" value="1"/>
</dbReference>
<accession>A0A0C9LTU9</accession>
<dbReference type="GO" id="GO:0004721">
    <property type="term" value="F:phosphoprotein phosphatase activity"/>
    <property type="evidence" value="ECO:0007669"/>
    <property type="project" value="UniProtKB-KW"/>
</dbReference>
<keyword evidence="4" id="KW-0904">Protein phosphatase</keyword>
<comment type="similarity">
    <text evidence="2">Belongs to the PTEN phosphatase protein family.</text>
</comment>
<dbReference type="CDD" id="cd14509">
    <property type="entry name" value="PTP_PTEN"/>
    <property type="match status" value="1"/>
</dbReference>
<dbReference type="Gene3D" id="3.90.190.10">
    <property type="entry name" value="Protein tyrosine phosphatase superfamily"/>
    <property type="match status" value="1"/>
</dbReference>
<dbReference type="PROSITE" id="PS51181">
    <property type="entry name" value="PPASE_TENSIN"/>
    <property type="match status" value="1"/>
</dbReference>
<gene>
    <name evidence="7" type="ORF">MAM1_0054c03524</name>
</gene>
<comment type="subcellular location">
    <subcellularLocation>
        <location evidence="1">Cell projection</location>
        <location evidence="1">Neuron projection</location>
    </subcellularLocation>
</comment>
<dbReference type="Proteomes" id="UP000053815">
    <property type="component" value="Unassembled WGS sequence"/>
</dbReference>
<feature type="domain" description="Phosphatase tensin-type" evidence="6">
    <location>
        <begin position="13"/>
        <end position="183"/>
    </location>
</feature>
<dbReference type="AlphaFoldDB" id="A0A0C9LTU9"/>
<reference evidence="7" key="1">
    <citation type="submission" date="2014-09" db="EMBL/GenBank/DDBJ databases">
        <title>Draft genome sequence of an oleaginous Mucoromycotina fungus Mucor ambiguus NBRC6742.</title>
        <authorList>
            <person name="Takeda I."/>
            <person name="Yamane N."/>
            <person name="Morita T."/>
            <person name="Tamano K."/>
            <person name="Machida M."/>
            <person name="Baker S."/>
            <person name="Koike H."/>
        </authorList>
    </citation>
    <scope>NUCLEOTIDE SEQUENCE</scope>
    <source>
        <strain evidence="7">NBRC 6742</strain>
    </source>
</reference>
<dbReference type="GO" id="GO:0016314">
    <property type="term" value="F:phosphatidylinositol-3,4,5-trisphosphate 3-phosphatase activity"/>
    <property type="evidence" value="ECO:0007669"/>
    <property type="project" value="TreeGrafter"/>
</dbReference>
<organism evidence="7">
    <name type="scientific">Mucor ambiguus</name>
    <dbReference type="NCBI Taxonomy" id="91626"/>
    <lineage>
        <taxon>Eukaryota</taxon>
        <taxon>Fungi</taxon>
        <taxon>Fungi incertae sedis</taxon>
        <taxon>Mucoromycota</taxon>
        <taxon>Mucoromycotina</taxon>
        <taxon>Mucoromycetes</taxon>
        <taxon>Mucorales</taxon>
        <taxon>Mucorineae</taxon>
        <taxon>Mucoraceae</taxon>
        <taxon>Mucor</taxon>
    </lineage>
</organism>